<dbReference type="EMBL" id="JACTAM010000018">
    <property type="protein sequence ID" value="KAI2653735.1"/>
    <property type="molecule type" value="Genomic_DNA"/>
</dbReference>
<reference evidence="2 3" key="1">
    <citation type="submission" date="2022-01" db="EMBL/GenBank/DDBJ databases">
        <title>A high-quality chromosome-level genome assembly of rohu carp, Labeo rohita.</title>
        <authorList>
            <person name="Arick M.A. II"/>
            <person name="Hsu C.-Y."/>
            <person name="Magbanua Z."/>
            <person name="Pechanova O."/>
            <person name="Grover C."/>
            <person name="Miller E."/>
            <person name="Thrash A."/>
            <person name="Ezzel L."/>
            <person name="Alam S."/>
            <person name="Benzie J."/>
            <person name="Hamilton M."/>
            <person name="Karsi A."/>
            <person name="Lawrence M.L."/>
            <person name="Peterson D.G."/>
        </authorList>
    </citation>
    <scope>NUCLEOTIDE SEQUENCE [LARGE SCALE GENOMIC DNA]</scope>
    <source>
        <strain evidence="3">BAU-BD-2019</strain>
        <tissue evidence="2">Blood</tissue>
    </source>
</reference>
<dbReference type="PANTHER" id="PTHR35617">
    <property type="entry name" value="PHAGE_INTEGRASE DOMAIN-CONTAINING PROTEIN"/>
    <property type="match status" value="1"/>
</dbReference>
<dbReference type="GO" id="GO:0008483">
    <property type="term" value="F:transaminase activity"/>
    <property type="evidence" value="ECO:0007669"/>
    <property type="project" value="UniProtKB-KW"/>
</dbReference>
<comment type="caution">
    <text evidence="2">The sequence shown here is derived from an EMBL/GenBank/DDBJ whole genome shotgun (WGS) entry which is preliminary data.</text>
</comment>
<dbReference type="PANTHER" id="PTHR35617:SF3">
    <property type="entry name" value="CORE-BINDING (CB) DOMAIN-CONTAINING PROTEIN"/>
    <property type="match status" value="1"/>
</dbReference>
<evidence type="ECO:0000313" key="3">
    <source>
        <dbReference type="Proteomes" id="UP000830375"/>
    </source>
</evidence>
<keyword evidence="2" id="KW-0032">Aminotransferase</keyword>
<gene>
    <name evidence="2" type="ORF">H4Q32_014065</name>
</gene>
<keyword evidence="2" id="KW-0808">Transferase</keyword>
<name>A0ABQ8LSW8_LABRO</name>
<accession>A0ABQ8LSW8</accession>
<feature type="region of interest" description="Disordered" evidence="1">
    <location>
        <begin position="53"/>
        <end position="72"/>
    </location>
</feature>
<evidence type="ECO:0000256" key="1">
    <source>
        <dbReference type="SAM" id="MobiDB-lite"/>
    </source>
</evidence>
<dbReference type="Proteomes" id="UP000830375">
    <property type="component" value="Unassembled WGS sequence"/>
</dbReference>
<protein>
    <submittedName>
        <fullName evidence="2">Aspartate/prephenate aminotransferase</fullName>
    </submittedName>
</protein>
<sequence>MAELPTIRISSNPSVMGDVTQNFPVQAQSATCGTTVASQTMVSFVTGTSDRQYMAASPQKGPPLPAGGQHLAPGPSSSAALGLATGINSSLEHNNELASFQTTSGSDLSTYLLCPVRALKCYVDCTDQFRCSDQSFVCYGGVKKGSPVSKQRLSNWIVETIILAYKAAGKPLPSGLTCHSTRAISSSWAAFRGVSLADICTAVTWFSP</sequence>
<evidence type="ECO:0000313" key="2">
    <source>
        <dbReference type="EMBL" id="KAI2653735.1"/>
    </source>
</evidence>
<proteinExistence type="predicted"/>
<keyword evidence="3" id="KW-1185">Reference proteome</keyword>
<organism evidence="2 3">
    <name type="scientific">Labeo rohita</name>
    <name type="common">Indian major carp</name>
    <name type="synonym">Cyprinus rohita</name>
    <dbReference type="NCBI Taxonomy" id="84645"/>
    <lineage>
        <taxon>Eukaryota</taxon>
        <taxon>Metazoa</taxon>
        <taxon>Chordata</taxon>
        <taxon>Craniata</taxon>
        <taxon>Vertebrata</taxon>
        <taxon>Euteleostomi</taxon>
        <taxon>Actinopterygii</taxon>
        <taxon>Neopterygii</taxon>
        <taxon>Teleostei</taxon>
        <taxon>Ostariophysi</taxon>
        <taxon>Cypriniformes</taxon>
        <taxon>Cyprinidae</taxon>
        <taxon>Labeoninae</taxon>
        <taxon>Labeonini</taxon>
        <taxon>Labeo</taxon>
    </lineage>
</organism>